<evidence type="ECO:0000313" key="1">
    <source>
        <dbReference type="EMBL" id="KAJ7526665.1"/>
    </source>
</evidence>
<accession>A0ACC2BA45</accession>
<gene>
    <name evidence="1" type="ORF">O6H91_16G017900</name>
</gene>
<keyword evidence="2" id="KW-1185">Reference proteome</keyword>
<dbReference type="EMBL" id="CM055107">
    <property type="protein sequence ID" value="KAJ7526665.1"/>
    <property type="molecule type" value="Genomic_DNA"/>
</dbReference>
<name>A0ACC2BA45_DIPCM</name>
<comment type="caution">
    <text evidence="1">The sequence shown here is derived from an EMBL/GenBank/DDBJ whole genome shotgun (WGS) entry which is preliminary data.</text>
</comment>
<dbReference type="Proteomes" id="UP001162992">
    <property type="component" value="Chromosome 16"/>
</dbReference>
<evidence type="ECO:0000313" key="2">
    <source>
        <dbReference type="Proteomes" id="UP001162992"/>
    </source>
</evidence>
<sequence>MKLLITPKGDGEQTIAPLLALLLFFLVFVWAFVFCTGSALTAGDDEACIAGLQLGLYDPQATLSSWNGDALASPCFNQSLTLLSGITCNANRVVSIQLSSKGLAGSVSSSISNCTFLNLVDFSNNDLTGEMQPELGDLLLLTSLNLSLNRFLGVIPDALTNCSYLSSLDLHKNSLSGTIPLDLGYLVRLKIFDVSDNDLSGSIPYSLGYNFTGGPRFNVSSFRGNKGLYGYPLPYPKVRTFSVVAIVGIGLASGLLSLVISFVAVCVWLKVSEHRLAAEEGKISQLMAE</sequence>
<organism evidence="1 2">
    <name type="scientific">Diphasiastrum complanatum</name>
    <name type="common">Issler's clubmoss</name>
    <name type="synonym">Lycopodium complanatum</name>
    <dbReference type="NCBI Taxonomy" id="34168"/>
    <lineage>
        <taxon>Eukaryota</taxon>
        <taxon>Viridiplantae</taxon>
        <taxon>Streptophyta</taxon>
        <taxon>Embryophyta</taxon>
        <taxon>Tracheophyta</taxon>
        <taxon>Lycopodiopsida</taxon>
        <taxon>Lycopodiales</taxon>
        <taxon>Lycopodiaceae</taxon>
        <taxon>Lycopodioideae</taxon>
        <taxon>Diphasiastrum</taxon>
    </lineage>
</organism>
<reference evidence="2" key="1">
    <citation type="journal article" date="2024" name="Proc. Natl. Acad. Sci. U.S.A.">
        <title>Extraordinary preservation of gene collinearity over three hundred million years revealed in homosporous lycophytes.</title>
        <authorList>
            <person name="Li C."/>
            <person name="Wickell D."/>
            <person name="Kuo L.Y."/>
            <person name="Chen X."/>
            <person name="Nie B."/>
            <person name="Liao X."/>
            <person name="Peng D."/>
            <person name="Ji J."/>
            <person name="Jenkins J."/>
            <person name="Williams M."/>
            <person name="Shu S."/>
            <person name="Plott C."/>
            <person name="Barry K."/>
            <person name="Rajasekar S."/>
            <person name="Grimwood J."/>
            <person name="Han X."/>
            <person name="Sun S."/>
            <person name="Hou Z."/>
            <person name="He W."/>
            <person name="Dai G."/>
            <person name="Sun C."/>
            <person name="Schmutz J."/>
            <person name="Leebens-Mack J.H."/>
            <person name="Li F.W."/>
            <person name="Wang L."/>
        </authorList>
    </citation>
    <scope>NUCLEOTIDE SEQUENCE [LARGE SCALE GENOMIC DNA]</scope>
    <source>
        <strain evidence="2">cv. PW_Plant_1</strain>
    </source>
</reference>
<proteinExistence type="predicted"/>
<protein>
    <submittedName>
        <fullName evidence="1">Uncharacterized protein</fullName>
    </submittedName>
</protein>